<dbReference type="Proteomes" id="UP000492821">
    <property type="component" value="Unassembled WGS sequence"/>
</dbReference>
<keyword evidence="1" id="KW-1185">Reference proteome</keyword>
<dbReference type="AlphaFoldDB" id="A0A7E4V7X0"/>
<proteinExistence type="predicted"/>
<evidence type="ECO:0000313" key="1">
    <source>
        <dbReference type="Proteomes" id="UP000492821"/>
    </source>
</evidence>
<sequence length="427" mass="48851">MIGPISKPSVQTLTKIFEYTLFSRSNLGTLPQDFADLNFLSAPAYRLTKSLLRFVMLGQEARTAMTIVLSRFPVVNFYCEYVILSASSNGDSVKVLVDVPEIYAIEMNHCARIGRVVHLDENELDYDPFIFTHFSNFEEIEYFHQGGVSEPGHPEEERNLAHSIEMITNCVKSQKLRRLKDPGQALAGAAEILNGYYLDELHCYPAAIEFLQEAECVLKVGVLYYDTYFWNPPNVFNKIDTEDIMINVRTRMEPPGPELHQALTVNRINIYIEYNLYFENLFAFCAKTFPNLHSVITKTSFKMNILGAYESENPISSLGEVGENLERCFAFVRNVEAHMIEAKNTYKQDADIKFQIKVWWPTYDVMPAEQPELAHAICSGMLARYNHEYSTSQTDSITDAAPPKRLENGIVRTRYVEGYHVVLESNY</sequence>
<protein>
    <submittedName>
        <fullName evidence="2">F-box domain-containing protein</fullName>
    </submittedName>
</protein>
<reference evidence="2" key="2">
    <citation type="submission" date="2020-10" db="UniProtKB">
        <authorList>
            <consortium name="WormBaseParasite"/>
        </authorList>
    </citation>
    <scope>IDENTIFICATION</scope>
</reference>
<evidence type="ECO:0000313" key="2">
    <source>
        <dbReference type="WBParaSite" id="Pan_g17566.t1"/>
    </source>
</evidence>
<organism evidence="1 2">
    <name type="scientific">Panagrellus redivivus</name>
    <name type="common">Microworm</name>
    <dbReference type="NCBI Taxonomy" id="6233"/>
    <lineage>
        <taxon>Eukaryota</taxon>
        <taxon>Metazoa</taxon>
        <taxon>Ecdysozoa</taxon>
        <taxon>Nematoda</taxon>
        <taxon>Chromadorea</taxon>
        <taxon>Rhabditida</taxon>
        <taxon>Tylenchina</taxon>
        <taxon>Panagrolaimomorpha</taxon>
        <taxon>Panagrolaimoidea</taxon>
        <taxon>Panagrolaimidae</taxon>
        <taxon>Panagrellus</taxon>
    </lineage>
</organism>
<accession>A0A7E4V7X0</accession>
<name>A0A7E4V7X0_PANRE</name>
<dbReference type="WBParaSite" id="Pan_g17566.t1">
    <property type="protein sequence ID" value="Pan_g17566.t1"/>
    <property type="gene ID" value="Pan_g17566"/>
</dbReference>
<reference evidence="1" key="1">
    <citation type="journal article" date="2013" name="Genetics">
        <title>The draft genome and transcriptome of Panagrellus redivivus are shaped by the harsh demands of a free-living lifestyle.</title>
        <authorList>
            <person name="Srinivasan J."/>
            <person name="Dillman A.R."/>
            <person name="Macchietto M.G."/>
            <person name="Heikkinen L."/>
            <person name="Lakso M."/>
            <person name="Fracchia K.M."/>
            <person name="Antoshechkin I."/>
            <person name="Mortazavi A."/>
            <person name="Wong G."/>
            <person name="Sternberg P.W."/>
        </authorList>
    </citation>
    <scope>NUCLEOTIDE SEQUENCE [LARGE SCALE GENOMIC DNA]</scope>
    <source>
        <strain evidence="1">MT8872</strain>
    </source>
</reference>